<organism evidence="6 7">
    <name type="scientific">Phycisphaera mikurensis (strain NBRC 102666 / KCTC 22515 / FYK2301M01)</name>
    <dbReference type="NCBI Taxonomy" id="1142394"/>
    <lineage>
        <taxon>Bacteria</taxon>
        <taxon>Pseudomonadati</taxon>
        <taxon>Planctomycetota</taxon>
        <taxon>Phycisphaerae</taxon>
        <taxon>Phycisphaerales</taxon>
        <taxon>Phycisphaeraceae</taxon>
        <taxon>Phycisphaera</taxon>
    </lineage>
</organism>
<dbReference type="Pfam" id="PF01507">
    <property type="entry name" value="PAPS_reduct"/>
    <property type="match status" value="1"/>
</dbReference>
<sequence>MAAAPRSITDAPEPPAARVDAAPQADIDLDRADAHLRKVSAHDIVAWAADAFPAGSLALTTSFGVQAAVMLHLVNDVIPGIPVVFIDTGFHFNETYRFADELTTRLKLDLRVYQPALSPAWFHARHPGLHERDPDAYDRARKVEPMDRALAEIDPAATFAGLRRDQTQNRQAMQHVIFQNGRHKVLPILRWSTKDVFQYLKAHDLPFHPLHDEGYASVGDWHSTRPIGDGEDERAGRFHGLKQECGLHLPSSEGEAASRASSSL</sequence>
<dbReference type="PATRIC" id="fig|1142394.8.peg.2188"/>
<dbReference type="EC" id="1.8.4.8" evidence="3"/>
<dbReference type="InterPro" id="IPR002500">
    <property type="entry name" value="PAPS_reduct_dom"/>
</dbReference>
<dbReference type="GO" id="GO:0004604">
    <property type="term" value="F:phosphoadenylyl-sulfate reductase (thioredoxin) activity"/>
    <property type="evidence" value="ECO:0007669"/>
    <property type="project" value="UniProtKB-UniRule"/>
</dbReference>
<dbReference type="HAMAP" id="MF_00063">
    <property type="entry name" value="CysH"/>
    <property type="match status" value="1"/>
</dbReference>
<feature type="region of interest" description="Disordered" evidence="4">
    <location>
        <begin position="245"/>
        <end position="264"/>
    </location>
</feature>
<dbReference type="Proteomes" id="UP000007881">
    <property type="component" value="Chromosome"/>
</dbReference>
<comment type="pathway">
    <text evidence="3">Sulfur metabolism; hydrogen sulfide biosynthesis; sulfite from sulfate: step 3/3.</text>
</comment>
<dbReference type="PIRSF" id="PIRSF000857">
    <property type="entry name" value="PAPS_reductase"/>
    <property type="match status" value="1"/>
</dbReference>
<reference evidence="6 7" key="1">
    <citation type="submission" date="2012-02" db="EMBL/GenBank/DDBJ databases">
        <title>Complete genome sequence of Phycisphaera mikurensis NBRC 102666.</title>
        <authorList>
            <person name="Ankai A."/>
            <person name="Hosoyama A."/>
            <person name="Terui Y."/>
            <person name="Sekine M."/>
            <person name="Fukai R."/>
            <person name="Kato Y."/>
            <person name="Nakamura S."/>
            <person name="Yamada-Narita S."/>
            <person name="Kawakoshi A."/>
            <person name="Fukunaga Y."/>
            <person name="Yamazaki S."/>
            <person name="Fujita N."/>
        </authorList>
    </citation>
    <scope>NUCLEOTIDE SEQUENCE [LARGE SCALE GENOMIC DNA]</scope>
    <source>
        <strain evidence="7">NBRC 102666 / KCTC 22515 / FYK2301M01</strain>
    </source>
</reference>
<dbReference type="GO" id="GO:0005737">
    <property type="term" value="C:cytoplasm"/>
    <property type="evidence" value="ECO:0007669"/>
    <property type="project" value="UniProtKB-SubCell"/>
</dbReference>
<dbReference type="SUPFAM" id="SSF52402">
    <property type="entry name" value="Adenine nucleotide alpha hydrolases-like"/>
    <property type="match status" value="1"/>
</dbReference>
<dbReference type="PANTHER" id="PTHR46509:SF1">
    <property type="entry name" value="PHOSPHOADENOSINE PHOSPHOSULFATE REDUCTASE"/>
    <property type="match status" value="1"/>
</dbReference>
<keyword evidence="2 3" id="KW-0560">Oxidoreductase</keyword>
<dbReference type="NCBIfam" id="TIGR00434">
    <property type="entry name" value="cysH"/>
    <property type="match status" value="1"/>
</dbReference>
<comment type="caution">
    <text evidence="3">Lacks conserved residue(s) required for the propagation of feature annotation.</text>
</comment>
<dbReference type="InterPro" id="IPR004511">
    <property type="entry name" value="PAPS/APS_Rdtase"/>
</dbReference>
<dbReference type="eggNOG" id="COG0175">
    <property type="taxonomic scope" value="Bacteria"/>
</dbReference>
<feature type="compositionally biased region" description="Low complexity" evidence="4">
    <location>
        <begin position="251"/>
        <end position="264"/>
    </location>
</feature>
<evidence type="ECO:0000259" key="5">
    <source>
        <dbReference type="Pfam" id="PF01507"/>
    </source>
</evidence>
<dbReference type="Gene3D" id="3.40.50.620">
    <property type="entry name" value="HUPs"/>
    <property type="match status" value="1"/>
</dbReference>
<dbReference type="PANTHER" id="PTHR46509">
    <property type="entry name" value="PHOSPHOADENOSINE PHOSPHOSULFATE REDUCTASE"/>
    <property type="match status" value="1"/>
</dbReference>
<dbReference type="NCBIfam" id="NF002537">
    <property type="entry name" value="PRK02090.1"/>
    <property type="match status" value="1"/>
</dbReference>
<dbReference type="OrthoDB" id="9772604at2"/>
<dbReference type="InterPro" id="IPR011800">
    <property type="entry name" value="PAPS_reductase_CysH"/>
</dbReference>
<evidence type="ECO:0000256" key="3">
    <source>
        <dbReference type="HAMAP-Rule" id="MF_00063"/>
    </source>
</evidence>
<proteinExistence type="inferred from homology"/>
<dbReference type="KEGG" id="phm:PSMK_21210"/>
<comment type="subcellular location">
    <subcellularLocation>
        <location evidence="3">Cytoplasm</location>
    </subcellularLocation>
</comment>
<dbReference type="UniPathway" id="UPA00140">
    <property type="reaction ID" value="UER00206"/>
</dbReference>
<dbReference type="InterPro" id="IPR014729">
    <property type="entry name" value="Rossmann-like_a/b/a_fold"/>
</dbReference>
<dbReference type="CDD" id="cd23945">
    <property type="entry name" value="PAPS_reductase"/>
    <property type="match status" value="1"/>
</dbReference>
<dbReference type="GO" id="GO:0070814">
    <property type="term" value="P:hydrogen sulfide biosynthetic process"/>
    <property type="evidence" value="ECO:0007669"/>
    <property type="project" value="UniProtKB-UniRule"/>
</dbReference>
<dbReference type="STRING" id="1142394.PSMK_21210"/>
<feature type="active site" description="Nucleophile; cysteine thiosulfonate intermediate" evidence="3">
    <location>
        <position position="245"/>
    </location>
</feature>
<gene>
    <name evidence="3 6" type="primary">cysH</name>
    <name evidence="6" type="ordered locus">PSMK_21210</name>
</gene>
<protein>
    <recommendedName>
        <fullName evidence="3">Phosphoadenosine 5'-phosphosulfate reductase</fullName>
        <shortName evidence="3">PAPS reductase</shortName>
        <ecNumber evidence="3">1.8.4.8</ecNumber>
    </recommendedName>
    <alternativeName>
        <fullName evidence="3">3'-phosphoadenylylsulfate reductase</fullName>
    </alternativeName>
    <alternativeName>
        <fullName evidence="3">PAPS reductase, thioredoxin dependent</fullName>
    </alternativeName>
    <alternativeName>
        <fullName evidence="3">PAPS sulfotransferase</fullName>
    </alternativeName>
    <alternativeName>
        <fullName evidence="3">PAdoPS reductase</fullName>
    </alternativeName>
</protein>
<name>I0IG92_PHYMF</name>
<dbReference type="EMBL" id="AP012338">
    <property type="protein sequence ID" value="BAM04280.1"/>
    <property type="molecule type" value="Genomic_DNA"/>
</dbReference>
<comment type="catalytic activity">
    <reaction evidence="3">
        <text>[thioredoxin]-disulfide + sulfite + adenosine 3',5'-bisphosphate + 2 H(+) = [thioredoxin]-dithiol + 3'-phosphoadenylyl sulfate</text>
        <dbReference type="Rhea" id="RHEA:11724"/>
        <dbReference type="Rhea" id="RHEA-COMP:10698"/>
        <dbReference type="Rhea" id="RHEA-COMP:10700"/>
        <dbReference type="ChEBI" id="CHEBI:15378"/>
        <dbReference type="ChEBI" id="CHEBI:17359"/>
        <dbReference type="ChEBI" id="CHEBI:29950"/>
        <dbReference type="ChEBI" id="CHEBI:50058"/>
        <dbReference type="ChEBI" id="CHEBI:58339"/>
        <dbReference type="ChEBI" id="CHEBI:58343"/>
        <dbReference type="EC" id="1.8.4.8"/>
    </reaction>
</comment>
<dbReference type="NCBIfam" id="TIGR02057">
    <property type="entry name" value="PAPS_reductase"/>
    <property type="match status" value="1"/>
</dbReference>
<evidence type="ECO:0000256" key="1">
    <source>
        <dbReference type="ARBA" id="ARBA00009732"/>
    </source>
</evidence>
<comment type="similarity">
    <text evidence="1 3">Belongs to the PAPS reductase family. CysH subfamily.</text>
</comment>
<comment type="function">
    <text evidence="3">Catalyzes the formation of sulfite from phosphoadenosine 5'-phosphosulfate (PAPS) using thioredoxin as an electron donor.</text>
</comment>
<dbReference type="HOGENOM" id="CLU_044089_3_0_0"/>
<evidence type="ECO:0000313" key="6">
    <source>
        <dbReference type="EMBL" id="BAM04280.1"/>
    </source>
</evidence>
<dbReference type="RefSeq" id="WP_014437498.1">
    <property type="nucleotide sequence ID" value="NC_017080.1"/>
</dbReference>
<dbReference type="AlphaFoldDB" id="I0IG92"/>
<evidence type="ECO:0000313" key="7">
    <source>
        <dbReference type="Proteomes" id="UP000007881"/>
    </source>
</evidence>
<keyword evidence="7" id="KW-1185">Reference proteome</keyword>
<keyword evidence="3" id="KW-0963">Cytoplasm</keyword>
<evidence type="ECO:0000256" key="2">
    <source>
        <dbReference type="ARBA" id="ARBA00023002"/>
    </source>
</evidence>
<evidence type="ECO:0000256" key="4">
    <source>
        <dbReference type="SAM" id="MobiDB-lite"/>
    </source>
</evidence>
<accession>I0IG92</accession>
<feature type="domain" description="Phosphoadenosine phosphosulphate reductase" evidence="5">
    <location>
        <begin position="57"/>
        <end position="226"/>
    </location>
</feature>
<dbReference type="GO" id="GO:0019379">
    <property type="term" value="P:sulfate assimilation, phosphoadenylyl sulfate reduction by phosphoadenylyl-sulfate reductase (thioredoxin)"/>
    <property type="evidence" value="ECO:0007669"/>
    <property type="project" value="UniProtKB-UniRule"/>
</dbReference>